<dbReference type="InterPro" id="IPR046867">
    <property type="entry name" value="AldOxase/xan_DH_MoCoBD2"/>
</dbReference>
<name>A0ABQ1QRS7_9RHOB</name>
<feature type="domain" description="Aldehyde oxidase/xanthine dehydrogenase a/b hammerhead" evidence="1">
    <location>
        <begin position="233"/>
        <end position="311"/>
    </location>
</feature>
<proteinExistence type="predicted"/>
<evidence type="ECO:0000313" key="2">
    <source>
        <dbReference type="EMBL" id="GGD41140.1"/>
    </source>
</evidence>
<accession>A0ABQ1QRS7</accession>
<dbReference type="InterPro" id="IPR008274">
    <property type="entry name" value="AldOxase/xan_DH_MoCoBD1"/>
</dbReference>
<evidence type="ECO:0000313" key="3">
    <source>
        <dbReference type="Proteomes" id="UP000617355"/>
    </source>
</evidence>
<dbReference type="Pfam" id="PF20256">
    <property type="entry name" value="MoCoBD_2"/>
    <property type="match status" value="2"/>
</dbReference>
<dbReference type="PROSITE" id="PS51318">
    <property type="entry name" value="TAT"/>
    <property type="match status" value="1"/>
</dbReference>
<dbReference type="EMBL" id="BMGI01000004">
    <property type="protein sequence ID" value="GGD41140.1"/>
    <property type="molecule type" value="Genomic_DNA"/>
</dbReference>
<organism evidence="2 3">
    <name type="scientific">Sinisalibacter lacisalsi</name>
    <dbReference type="NCBI Taxonomy" id="1526570"/>
    <lineage>
        <taxon>Bacteria</taxon>
        <taxon>Pseudomonadati</taxon>
        <taxon>Pseudomonadota</taxon>
        <taxon>Alphaproteobacteria</taxon>
        <taxon>Rhodobacterales</taxon>
        <taxon>Roseobacteraceae</taxon>
        <taxon>Sinisalibacter</taxon>
    </lineage>
</organism>
<reference evidence="3" key="1">
    <citation type="journal article" date="2019" name="Int. J. Syst. Evol. Microbiol.">
        <title>The Global Catalogue of Microorganisms (GCM) 10K type strain sequencing project: providing services to taxonomists for standard genome sequencing and annotation.</title>
        <authorList>
            <consortium name="The Broad Institute Genomics Platform"/>
            <consortium name="The Broad Institute Genome Sequencing Center for Infectious Disease"/>
            <person name="Wu L."/>
            <person name="Ma J."/>
        </authorList>
    </citation>
    <scope>NUCLEOTIDE SEQUENCE [LARGE SCALE GENOMIC DNA]</scope>
    <source>
        <strain evidence="3">CGMCC 1.12922</strain>
    </source>
</reference>
<keyword evidence="3" id="KW-1185">Reference proteome</keyword>
<evidence type="ECO:0000259" key="1">
    <source>
        <dbReference type="SMART" id="SM01008"/>
    </source>
</evidence>
<protein>
    <submittedName>
        <fullName evidence="2">Aldehyde dehydrogenase</fullName>
    </submittedName>
</protein>
<dbReference type="InterPro" id="IPR000674">
    <property type="entry name" value="Ald_Oxase/Xan_DH_a/b"/>
</dbReference>
<comment type="caution">
    <text evidence="2">The sequence shown here is derived from an EMBL/GenBank/DDBJ whole genome shotgun (WGS) entry which is preliminary data.</text>
</comment>
<dbReference type="InterPro" id="IPR037165">
    <property type="entry name" value="AldOxase/xan_DH_Mopterin-bd_sf"/>
</dbReference>
<dbReference type="InterPro" id="IPR052516">
    <property type="entry name" value="N-heterocyclic_Hydroxylase"/>
</dbReference>
<dbReference type="Gene3D" id="3.90.1170.50">
    <property type="entry name" value="Aldehyde oxidase/xanthine dehydrogenase, a/b hammerhead"/>
    <property type="match status" value="1"/>
</dbReference>
<dbReference type="PANTHER" id="PTHR47495:SF2">
    <property type="entry name" value="ALDEHYDE DEHYDROGENASE"/>
    <property type="match status" value="1"/>
</dbReference>
<sequence length="738" mass="77740">MGKLRTFTRRAFLVGSVAVAGGVAFGTYQVMRDPKAPGIDTDGVVLNPWVVIDARGVTVIVPRAEMGQGVQTTLAALAAEELEVPLDQIHVEHGPPGEAYANGALMVGREYHDGPPSGIGAAVMGQVPKILGLQVTGGSTSTVDAFDKMRQAGAAAREVLLLAASERLGLGLDQLRAEAGEIVTTDGRRLAYSALAEDAARLTPPDAPRLKRRADWVLLGKSQPRLDQVPKATGTASFATDIRLPGMRFATVRRNPHQGGEMRGFDASAAESMAGVEAVIDIGDGIAVVASNTWLAMQAAEAVEIDWGPAPYPETTDAVFERIAQAFDDKPNITGREAGDVGAGGEIAVEYRAPYLAHATMEPMTATALFSDGAVELWAGNQAPIMLQNDTAKALDIKPEAVTVHTTIMGGGFGRRANVEFGVIAARIAQALPGVPVAVTWSREEDMRHDHYRPGALARMSATLEDGRIARLAADLASPSIMGQTIGGMMGLSYTPPDRTITEGAADQPYAAENIRVRGFAADVAIPVGYWRAVGNSQNAFFWESFIDELAHAAGADPVEFRLAHIRPEHGPSADVLEKVAEISGWGGDKPQGVGRGVAFTYSFGTPVAEVVEVVEEDGLIRLARCWIAADPGLVLDPANVEAQLTGGAVFGLSAAIHGEITFEGGAAVEGNFPDYEALRMPTTPRFEVALLSSGDRPQGVGEPGTPPAAPALANALFDLTGKRARTLPLRRDFDFAS</sequence>
<dbReference type="InterPro" id="IPR012368">
    <property type="entry name" value="OxRdtase_Mopterin-bd_su_IorB"/>
</dbReference>
<dbReference type="InterPro" id="IPR006311">
    <property type="entry name" value="TAT_signal"/>
</dbReference>
<dbReference type="SUPFAM" id="SSF56003">
    <property type="entry name" value="Molybdenum cofactor-binding domain"/>
    <property type="match status" value="2"/>
</dbReference>
<dbReference type="PANTHER" id="PTHR47495">
    <property type="entry name" value="ALDEHYDE DEHYDROGENASE"/>
    <property type="match status" value="1"/>
</dbReference>
<dbReference type="Gene3D" id="3.30.365.10">
    <property type="entry name" value="Aldehyde oxidase/xanthine dehydrogenase, molybdopterin binding domain"/>
    <property type="match status" value="4"/>
</dbReference>
<dbReference type="Proteomes" id="UP000617355">
    <property type="component" value="Unassembled WGS sequence"/>
</dbReference>
<gene>
    <name evidence="2" type="ORF">GCM10011358_26240</name>
</gene>
<dbReference type="Pfam" id="PF02738">
    <property type="entry name" value="MoCoBD_1"/>
    <property type="match status" value="1"/>
</dbReference>
<dbReference type="RefSeq" id="WP_188528470.1">
    <property type="nucleotide sequence ID" value="NZ_BMGI01000004.1"/>
</dbReference>
<dbReference type="SMART" id="SM01008">
    <property type="entry name" value="Ald_Xan_dh_C"/>
    <property type="match status" value="1"/>
</dbReference>
<dbReference type="PIRSF" id="PIRSF036389">
    <property type="entry name" value="IOR_B"/>
    <property type="match status" value="1"/>
</dbReference>